<accession>A0A0W8DER7</accession>
<comment type="caution">
    <text evidence="1">The sequence shown here is derived from an EMBL/GenBank/DDBJ whole genome shotgun (WGS) entry which is preliminary data.</text>
</comment>
<protein>
    <submittedName>
        <fullName evidence="1">Uncharacterized protein</fullName>
    </submittedName>
</protein>
<evidence type="ECO:0000313" key="1">
    <source>
        <dbReference type="EMBL" id="KUF94831.1"/>
    </source>
</evidence>
<organism evidence="1 2">
    <name type="scientific">Phytophthora nicotianae</name>
    <name type="common">Potato buckeye rot agent</name>
    <name type="synonym">Phytophthora parasitica</name>
    <dbReference type="NCBI Taxonomy" id="4792"/>
    <lineage>
        <taxon>Eukaryota</taxon>
        <taxon>Sar</taxon>
        <taxon>Stramenopiles</taxon>
        <taxon>Oomycota</taxon>
        <taxon>Peronosporomycetes</taxon>
        <taxon>Peronosporales</taxon>
        <taxon>Peronosporaceae</taxon>
        <taxon>Phytophthora</taxon>
    </lineage>
</organism>
<dbReference type="AlphaFoldDB" id="A0A0W8DER7"/>
<dbReference type="Proteomes" id="UP000054636">
    <property type="component" value="Unassembled WGS sequence"/>
</dbReference>
<name>A0A0W8DER7_PHYNI</name>
<proteinExistence type="predicted"/>
<evidence type="ECO:0000313" key="2">
    <source>
        <dbReference type="Proteomes" id="UP000054636"/>
    </source>
</evidence>
<reference evidence="1 2" key="1">
    <citation type="submission" date="2015-11" db="EMBL/GenBank/DDBJ databases">
        <title>Genomes and virulence difference between two physiological races of Phytophthora nicotianae.</title>
        <authorList>
            <person name="Liu H."/>
            <person name="Ma X."/>
            <person name="Yu H."/>
            <person name="Fang D."/>
            <person name="Li Y."/>
            <person name="Wang X."/>
            <person name="Wang W."/>
            <person name="Dong Y."/>
            <person name="Xiao B."/>
        </authorList>
    </citation>
    <scope>NUCLEOTIDE SEQUENCE [LARGE SCALE GENOMIC DNA]</scope>
    <source>
        <strain evidence="2">race 1</strain>
    </source>
</reference>
<dbReference type="EMBL" id="LNFP01000271">
    <property type="protein sequence ID" value="KUF94831.1"/>
    <property type="molecule type" value="Genomic_DNA"/>
</dbReference>
<gene>
    <name evidence="1" type="ORF">AM588_10005004</name>
</gene>
<sequence length="33" mass="3837">MARRPRWEPRCFGSRSSDKRTVILPASDSTEIM</sequence>